<sequence length="191" mass="20203">MRILILGGYGLIGMGLVRRLSRSGHEIVGLGRNPKKGERIFPRAEWIAADISSLITPEAWAPYLEGVDAVINAAGALQDGARDSLSDIHERSIKALIKACESGGSQKFIQISAPGASATSSTAFYRTKAAADAALKESALAWLVLRPGVVIAPAAYGGTALLRALAAFPLVQLLGRDDLKLRPVDILNYRG</sequence>
<dbReference type="Proteomes" id="UP000433101">
    <property type="component" value="Unassembled WGS sequence"/>
</dbReference>
<dbReference type="AlphaFoldDB" id="A0A7X3S5U9"/>
<reference evidence="2 3" key="1">
    <citation type="submission" date="2019-12" db="EMBL/GenBank/DDBJ databases">
        <authorList>
            <person name="Li M."/>
        </authorList>
    </citation>
    <scope>NUCLEOTIDE SEQUENCE [LARGE SCALE GENOMIC DNA]</scope>
    <source>
        <strain evidence="2 3">GBMRC 2046</strain>
    </source>
</reference>
<dbReference type="SUPFAM" id="SSF51735">
    <property type="entry name" value="NAD(P)-binding Rossmann-fold domains"/>
    <property type="match status" value="1"/>
</dbReference>
<dbReference type="InterPro" id="IPR016040">
    <property type="entry name" value="NAD(P)-bd_dom"/>
</dbReference>
<evidence type="ECO:0000313" key="3">
    <source>
        <dbReference type="Proteomes" id="UP000433101"/>
    </source>
</evidence>
<dbReference type="InterPro" id="IPR051207">
    <property type="entry name" value="ComplexI_NDUFA9_subunit"/>
</dbReference>
<feature type="domain" description="NAD(P)-binding" evidence="1">
    <location>
        <begin position="7"/>
        <end position="151"/>
    </location>
</feature>
<evidence type="ECO:0000259" key="1">
    <source>
        <dbReference type="Pfam" id="PF13460"/>
    </source>
</evidence>
<dbReference type="InterPro" id="IPR036291">
    <property type="entry name" value="NAD(P)-bd_dom_sf"/>
</dbReference>
<dbReference type="GO" id="GO:0044877">
    <property type="term" value="F:protein-containing complex binding"/>
    <property type="evidence" value="ECO:0007669"/>
    <property type="project" value="TreeGrafter"/>
</dbReference>
<dbReference type="RefSeq" id="WP_160773746.1">
    <property type="nucleotide sequence ID" value="NZ_WUMV01000001.1"/>
</dbReference>
<dbReference type="Gene3D" id="3.40.50.720">
    <property type="entry name" value="NAD(P)-binding Rossmann-like Domain"/>
    <property type="match status" value="1"/>
</dbReference>
<proteinExistence type="predicted"/>
<dbReference type="EMBL" id="WUMV01000001">
    <property type="protein sequence ID" value="MXN63494.1"/>
    <property type="molecule type" value="Genomic_DNA"/>
</dbReference>
<accession>A0A7X3S5U9</accession>
<gene>
    <name evidence="2" type="ORF">GR183_01130</name>
</gene>
<protein>
    <submittedName>
        <fullName evidence="2">NAD(P)H-binding protein</fullName>
    </submittedName>
</protein>
<organism evidence="2 3">
    <name type="scientific">Stappia sediminis</name>
    <dbReference type="NCBI Taxonomy" id="2692190"/>
    <lineage>
        <taxon>Bacteria</taxon>
        <taxon>Pseudomonadati</taxon>
        <taxon>Pseudomonadota</taxon>
        <taxon>Alphaproteobacteria</taxon>
        <taxon>Hyphomicrobiales</taxon>
        <taxon>Stappiaceae</taxon>
        <taxon>Stappia</taxon>
    </lineage>
</organism>
<dbReference type="Pfam" id="PF13460">
    <property type="entry name" value="NAD_binding_10"/>
    <property type="match status" value="1"/>
</dbReference>
<name>A0A7X3S5U9_9HYPH</name>
<evidence type="ECO:0000313" key="2">
    <source>
        <dbReference type="EMBL" id="MXN63494.1"/>
    </source>
</evidence>
<keyword evidence="3" id="KW-1185">Reference proteome</keyword>
<comment type="caution">
    <text evidence="2">The sequence shown here is derived from an EMBL/GenBank/DDBJ whole genome shotgun (WGS) entry which is preliminary data.</text>
</comment>
<dbReference type="PANTHER" id="PTHR12126">
    <property type="entry name" value="NADH-UBIQUINONE OXIDOREDUCTASE 39 KDA SUBUNIT-RELATED"/>
    <property type="match status" value="1"/>
</dbReference>
<dbReference type="PANTHER" id="PTHR12126:SF11">
    <property type="entry name" value="NADH DEHYDROGENASE [UBIQUINONE] 1 ALPHA SUBCOMPLEX SUBUNIT 9, MITOCHONDRIAL"/>
    <property type="match status" value="1"/>
</dbReference>